<sequence length="120" mass="13181">MGRGCLRSACMAAVMRRFHGEGFVEGKGARTGCSAVATHHPAQGNTTRWFDGKGSGRNHSLRRNEGLRALPTRARILKKAREGRLAFDQEPCRYWDNVSGRRMAIARAGSHSLSFLTPAV</sequence>
<proteinExistence type="predicted"/>
<gene>
    <name evidence="1" type="ORF">HMPREF0551_1876</name>
</gene>
<protein>
    <submittedName>
        <fullName evidence="1">Uncharacterized protein</fullName>
    </submittedName>
</protein>
<reference evidence="1 2" key="1">
    <citation type="submission" date="2010-12" db="EMBL/GenBank/DDBJ databases">
        <authorList>
            <person name="Muzny D."/>
            <person name="Qin X."/>
            <person name="Deng J."/>
            <person name="Jiang H."/>
            <person name="Liu Y."/>
            <person name="Qu J."/>
            <person name="Song X.-Z."/>
            <person name="Zhang L."/>
            <person name="Thornton R."/>
            <person name="Coyle M."/>
            <person name="Francisco L."/>
            <person name="Jackson L."/>
            <person name="Javaid M."/>
            <person name="Korchina V."/>
            <person name="Kovar C."/>
            <person name="Mata R."/>
            <person name="Mathew T."/>
            <person name="Ngo R."/>
            <person name="Nguyen L."/>
            <person name="Nguyen N."/>
            <person name="Okwuonu G."/>
            <person name="Ongeri F."/>
            <person name="Pham C."/>
            <person name="Simmons D."/>
            <person name="Wilczek-Boney K."/>
            <person name="Hale W."/>
            <person name="Jakkamsetti A."/>
            <person name="Pham P."/>
            <person name="Ruth R."/>
            <person name="San Lucas F."/>
            <person name="Warren J."/>
            <person name="Zhang J."/>
            <person name="Zhao Z."/>
            <person name="Zhou C."/>
            <person name="Zhu D."/>
            <person name="Lee S."/>
            <person name="Bess C."/>
            <person name="Blankenburg K."/>
            <person name="Forbes L."/>
            <person name="Fu Q."/>
            <person name="Gubbala S."/>
            <person name="Hirani K."/>
            <person name="Jayaseelan J.C."/>
            <person name="Lara F."/>
            <person name="Munidasa M."/>
            <person name="Palculict T."/>
            <person name="Patil S."/>
            <person name="Pu L.-L."/>
            <person name="Saada N."/>
            <person name="Tang L."/>
            <person name="Weissenberger G."/>
            <person name="Zhu Y."/>
            <person name="Hemphill L."/>
            <person name="Shang Y."/>
            <person name="Youmans B."/>
            <person name="Ayvaz T."/>
            <person name="Ross M."/>
            <person name="Santibanez J."/>
            <person name="Aqrawi P."/>
            <person name="Gross S."/>
            <person name="Joshi V."/>
            <person name="Fowler G."/>
            <person name="Nazareth L."/>
            <person name="Reid J."/>
            <person name="Worley K."/>
            <person name="Petrosino J."/>
            <person name="Highlander S."/>
            <person name="Gibbs R."/>
        </authorList>
    </citation>
    <scope>NUCLEOTIDE SEQUENCE [LARGE SCALE GENOMIC DNA]</scope>
    <source>
        <strain evidence="1 2">ATCC 51599</strain>
    </source>
</reference>
<accession>E7RYW2</accession>
<dbReference type="EMBL" id="AEQP01000020">
    <property type="protein sequence ID" value="EFV94436.1"/>
    <property type="molecule type" value="Genomic_DNA"/>
</dbReference>
<dbReference type="HOGENOM" id="CLU_2046727_0_0_4"/>
<comment type="caution">
    <text evidence="1">The sequence shown here is derived from an EMBL/GenBank/DDBJ whole genome shotgun (WGS) entry which is preliminary data.</text>
</comment>
<name>E7RYW2_9BURK</name>
<keyword evidence="2" id="KW-1185">Reference proteome</keyword>
<organism evidence="1 2">
    <name type="scientific">Lautropia mirabilis ATCC 51599</name>
    <dbReference type="NCBI Taxonomy" id="887898"/>
    <lineage>
        <taxon>Bacteria</taxon>
        <taxon>Pseudomonadati</taxon>
        <taxon>Pseudomonadota</taxon>
        <taxon>Betaproteobacteria</taxon>
        <taxon>Burkholderiales</taxon>
        <taxon>Burkholderiaceae</taxon>
        <taxon>Lautropia</taxon>
    </lineage>
</organism>
<dbReference type="Proteomes" id="UP000011021">
    <property type="component" value="Unassembled WGS sequence"/>
</dbReference>
<evidence type="ECO:0000313" key="2">
    <source>
        <dbReference type="Proteomes" id="UP000011021"/>
    </source>
</evidence>
<dbReference type="AlphaFoldDB" id="E7RYW2"/>
<evidence type="ECO:0000313" key="1">
    <source>
        <dbReference type="EMBL" id="EFV94436.1"/>
    </source>
</evidence>